<sequence>MSGVILRTQVEQALADLIDHEDGSRFQSLGVILATQKCDKLVAHEKKADLGLDGYAPGGEFPDGRGRGVACSLTATLSKVKGDIEEAQNEFKDLGVLYFVTPNQVGEKRKRKVERWVQEVKRQYGVTLIVMSREHVITALLSPGNAALCANHLYIHVDIPPAIEETLEATRQAIADVNASWKARVEGEPLIELSANRLSSQGQETAAVVELAEFEDLLLQGLRMTMEAPAGRGKTTTLTHIAERRAAAGTLAFLIHLPAWAQGAADILEFIAGMEPFRTRSIDATMLGRLYRSQPVIFLLNGWNEIAESDLERATTGLANLARDYRSAGMLVATRVRQVTPPCRAPQAARG</sequence>
<name>A0A9X0QBS2_9BACT</name>
<comment type="caution">
    <text evidence="1">The sequence shown here is derived from an EMBL/GenBank/DDBJ whole genome shotgun (WGS) entry which is preliminary data.</text>
</comment>
<dbReference type="RefSeq" id="WP_183974146.1">
    <property type="nucleotide sequence ID" value="NZ_JACHEB010000002.1"/>
</dbReference>
<dbReference type="EMBL" id="JACHEB010000002">
    <property type="protein sequence ID" value="MBB5327447.1"/>
    <property type="molecule type" value="Genomic_DNA"/>
</dbReference>
<organism evidence="1 2">
    <name type="scientific">Tunturiibacter gelidiferens</name>
    <dbReference type="NCBI Taxonomy" id="3069689"/>
    <lineage>
        <taxon>Bacteria</taxon>
        <taxon>Pseudomonadati</taxon>
        <taxon>Acidobacteriota</taxon>
        <taxon>Terriglobia</taxon>
        <taxon>Terriglobales</taxon>
        <taxon>Acidobacteriaceae</taxon>
        <taxon>Tunturiibacter</taxon>
    </lineage>
</organism>
<evidence type="ECO:0000313" key="1">
    <source>
        <dbReference type="EMBL" id="MBB5327447.1"/>
    </source>
</evidence>
<dbReference type="Proteomes" id="UP000535182">
    <property type="component" value="Unassembled WGS sequence"/>
</dbReference>
<reference evidence="1 2" key="1">
    <citation type="submission" date="2020-08" db="EMBL/GenBank/DDBJ databases">
        <title>Genomic Encyclopedia of Type Strains, Phase IV (KMG-V): Genome sequencing to study the core and pangenomes of soil and plant-associated prokaryotes.</title>
        <authorList>
            <person name="Whitman W."/>
        </authorList>
    </citation>
    <scope>NUCLEOTIDE SEQUENCE [LARGE SCALE GENOMIC DNA]</scope>
    <source>
        <strain evidence="1 2">X5P2</strain>
    </source>
</reference>
<accession>A0A9X0QBS2</accession>
<dbReference type="AlphaFoldDB" id="A0A9X0QBS2"/>
<evidence type="ECO:0000313" key="2">
    <source>
        <dbReference type="Proteomes" id="UP000535182"/>
    </source>
</evidence>
<proteinExistence type="predicted"/>
<gene>
    <name evidence="1" type="ORF">HDF14_001052</name>
</gene>
<protein>
    <submittedName>
        <fullName evidence="1">Uncharacterized protein</fullName>
    </submittedName>
</protein>
<keyword evidence="2" id="KW-1185">Reference proteome</keyword>